<comment type="caution">
    <text evidence="3">The sequence shown here is derived from an EMBL/GenBank/DDBJ whole genome shotgun (WGS) entry which is preliminary data.</text>
</comment>
<accession>A0A9Q0NBT4</accession>
<keyword evidence="2" id="KW-0472">Membrane</keyword>
<dbReference type="EMBL" id="WJQU01000001">
    <property type="protein sequence ID" value="KAJ6647203.1"/>
    <property type="molecule type" value="Genomic_DNA"/>
</dbReference>
<organism evidence="3 4">
    <name type="scientific">Pseudolycoriella hygida</name>
    <dbReference type="NCBI Taxonomy" id="35572"/>
    <lineage>
        <taxon>Eukaryota</taxon>
        <taxon>Metazoa</taxon>
        <taxon>Ecdysozoa</taxon>
        <taxon>Arthropoda</taxon>
        <taxon>Hexapoda</taxon>
        <taxon>Insecta</taxon>
        <taxon>Pterygota</taxon>
        <taxon>Neoptera</taxon>
        <taxon>Endopterygota</taxon>
        <taxon>Diptera</taxon>
        <taxon>Nematocera</taxon>
        <taxon>Sciaroidea</taxon>
        <taxon>Sciaridae</taxon>
        <taxon>Pseudolycoriella</taxon>
    </lineage>
</organism>
<gene>
    <name evidence="3" type="ORF">Bhyg_02423</name>
</gene>
<feature type="transmembrane region" description="Helical" evidence="2">
    <location>
        <begin position="184"/>
        <end position="204"/>
    </location>
</feature>
<keyword evidence="2" id="KW-0812">Transmembrane</keyword>
<keyword evidence="2" id="KW-1133">Transmembrane helix</keyword>
<evidence type="ECO:0000256" key="1">
    <source>
        <dbReference type="SAM" id="MobiDB-lite"/>
    </source>
</evidence>
<feature type="region of interest" description="Disordered" evidence="1">
    <location>
        <begin position="89"/>
        <end position="110"/>
    </location>
</feature>
<protein>
    <submittedName>
        <fullName evidence="3">Uncharacterized protein</fullName>
    </submittedName>
</protein>
<evidence type="ECO:0000313" key="4">
    <source>
        <dbReference type="Proteomes" id="UP001151699"/>
    </source>
</evidence>
<name>A0A9Q0NBT4_9DIPT</name>
<sequence>MHFWIDKRSQSCGFGRARVAASLSGTGIGFGHHPRRMGGKSMSMLAPIHRFPAVDCRPYRPHREASHINNHRHEQGDLIQQRLRDNIRSQQYRAQQSAHSQQSAPPIQPQLHLSDCHPIGQYGPSLALELEQGTLGGPTIARTQNVRAGPESQLLPSHLKCGMWASLALATVFVAVFQGTGLEFLIFCGFCTTVILFAFVISMCNRPRDLIIVPPVTTPAAIEARVENPQEIVTVESTNETAAQPPPYHIAILLPENSKQTEESPPSYDKLVI</sequence>
<dbReference type="AlphaFoldDB" id="A0A9Q0NBT4"/>
<dbReference type="Proteomes" id="UP001151699">
    <property type="component" value="Chromosome A"/>
</dbReference>
<feature type="compositionally biased region" description="Low complexity" evidence="1">
    <location>
        <begin position="89"/>
        <end position="105"/>
    </location>
</feature>
<dbReference type="OrthoDB" id="7683804at2759"/>
<evidence type="ECO:0000313" key="3">
    <source>
        <dbReference type="EMBL" id="KAJ6647203.1"/>
    </source>
</evidence>
<evidence type="ECO:0000256" key="2">
    <source>
        <dbReference type="SAM" id="Phobius"/>
    </source>
</evidence>
<proteinExistence type="predicted"/>
<keyword evidence="4" id="KW-1185">Reference proteome</keyword>
<reference evidence="3" key="1">
    <citation type="submission" date="2022-07" db="EMBL/GenBank/DDBJ databases">
        <authorList>
            <person name="Trinca V."/>
            <person name="Uliana J.V.C."/>
            <person name="Torres T.T."/>
            <person name="Ward R.J."/>
            <person name="Monesi N."/>
        </authorList>
    </citation>
    <scope>NUCLEOTIDE SEQUENCE</scope>
    <source>
        <strain evidence="3">HSMRA1968</strain>
        <tissue evidence="3">Whole embryos</tissue>
    </source>
</reference>